<proteinExistence type="predicted"/>
<gene>
    <name evidence="2" type="ORF">G6011_02758</name>
</gene>
<evidence type="ECO:0000256" key="1">
    <source>
        <dbReference type="SAM" id="MobiDB-lite"/>
    </source>
</evidence>
<feature type="compositionally biased region" description="Low complexity" evidence="1">
    <location>
        <begin position="74"/>
        <end position="85"/>
    </location>
</feature>
<evidence type="ECO:0000313" key="3">
    <source>
        <dbReference type="Proteomes" id="UP001199106"/>
    </source>
</evidence>
<accession>A0AAD4F9Z0</accession>
<dbReference type="AlphaFoldDB" id="A0AAD4F9Z0"/>
<protein>
    <submittedName>
        <fullName evidence="2">Uncharacterized protein</fullName>
    </submittedName>
</protein>
<sequence>MESRLTSASLPSSSASNVPYTDTVEVVVRRADFVTVCVFTPRMLYEFLLRSGLISDVPQNNTVELAEKRESQNTKKITTPIVTPVTPAPPTSAPTSYPPPFQIPFKNFRGTGESYAHPD</sequence>
<organism evidence="2 3">
    <name type="scientific">Alternaria panax</name>
    <dbReference type="NCBI Taxonomy" id="48097"/>
    <lineage>
        <taxon>Eukaryota</taxon>
        <taxon>Fungi</taxon>
        <taxon>Dikarya</taxon>
        <taxon>Ascomycota</taxon>
        <taxon>Pezizomycotina</taxon>
        <taxon>Dothideomycetes</taxon>
        <taxon>Pleosporomycetidae</taxon>
        <taxon>Pleosporales</taxon>
        <taxon>Pleosporineae</taxon>
        <taxon>Pleosporaceae</taxon>
        <taxon>Alternaria</taxon>
        <taxon>Alternaria sect. Panax</taxon>
    </lineage>
</organism>
<feature type="region of interest" description="Disordered" evidence="1">
    <location>
        <begin position="65"/>
        <end position="103"/>
    </location>
</feature>
<name>A0AAD4F9Z0_9PLEO</name>
<dbReference type="Proteomes" id="UP001199106">
    <property type="component" value="Unassembled WGS sequence"/>
</dbReference>
<keyword evidence="3" id="KW-1185">Reference proteome</keyword>
<feature type="compositionally biased region" description="Pro residues" evidence="1">
    <location>
        <begin position="86"/>
        <end position="102"/>
    </location>
</feature>
<evidence type="ECO:0000313" key="2">
    <source>
        <dbReference type="EMBL" id="KAG9186202.1"/>
    </source>
</evidence>
<dbReference type="EMBL" id="JAANER010000009">
    <property type="protein sequence ID" value="KAG9186202.1"/>
    <property type="molecule type" value="Genomic_DNA"/>
</dbReference>
<comment type="caution">
    <text evidence="2">The sequence shown here is derived from an EMBL/GenBank/DDBJ whole genome shotgun (WGS) entry which is preliminary data.</text>
</comment>
<reference evidence="2" key="1">
    <citation type="submission" date="2021-07" db="EMBL/GenBank/DDBJ databases">
        <title>Genome Resource of American Ginseng Black Spot Pathogen Alternaria panax.</title>
        <authorList>
            <person name="Qiu C."/>
            <person name="Wang W."/>
            <person name="Liu Z."/>
        </authorList>
    </citation>
    <scope>NUCLEOTIDE SEQUENCE</scope>
    <source>
        <strain evidence="2">BNCC115425</strain>
    </source>
</reference>